<evidence type="ECO:0000313" key="3">
    <source>
        <dbReference type="Proteomes" id="UP001262754"/>
    </source>
</evidence>
<comment type="caution">
    <text evidence="2">The sequence shown here is derived from an EMBL/GenBank/DDBJ whole genome shotgun (WGS) entry which is preliminary data.</text>
</comment>
<keyword evidence="3" id="KW-1185">Reference proteome</keyword>
<dbReference type="EMBL" id="JAVDRL010000001">
    <property type="protein sequence ID" value="MDR6529385.1"/>
    <property type="molecule type" value="Genomic_DNA"/>
</dbReference>
<feature type="chain" id="PRO_5046904049" description="Lipocalin-like protein" evidence="1">
    <location>
        <begin position="20"/>
        <end position="150"/>
    </location>
</feature>
<gene>
    <name evidence="2" type="ORF">J2800_000100</name>
</gene>
<accession>A0ABU1MT66</accession>
<reference evidence="2 3" key="1">
    <citation type="submission" date="2023-07" db="EMBL/GenBank/DDBJ databases">
        <title>Sorghum-associated microbial communities from plants grown in Nebraska, USA.</title>
        <authorList>
            <person name="Schachtman D."/>
        </authorList>
    </citation>
    <scope>NUCLEOTIDE SEQUENCE [LARGE SCALE GENOMIC DNA]</scope>
    <source>
        <strain evidence="2 3">DS2154</strain>
    </source>
</reference>
<name>A0ABU1MT66_9CAUL</name>
<dbReference type="Proteomes" id="UP001262754">
    <property type="component" value="Unassembled WGS sequence"/>
</dbReference>
<feature type="signal peptide" evidence="1">
    <location>
        <begin position="1"/>
        <end position="19"/>
    </location>
</feature>
<protein>
    <recommendedName>
        <fullName evidence="4">Lipocalin-like protein</fullName>
    </recommendedName>
</protein>
<evidence type="ECO:0008006" key="4">
    <source>
        <dbReference type="Google" id="ProtNLM"/>
    </source>
</evidence>
<sequence>MVFKWIGLVALGLALASCSGEGFTSHTRQFSGVWLYEFEGSTFVEGATEIPTERPAAEETDWLEWADWPDLENLMEKRLGNGDCYTVQPFLVTFVGRRTHHPFGGAGHLGLWRSTVTVQRPISAKRLGPSFCYDRRRPKSDVSQIFRSLH</sequence>
<evidence type="ECO:0000313" key="2">
    <source>
        <dbReference type="EMBL" id="MDR6529385.1"/>
    </source>
</evidence>
<proteinExistence type="predicted"/>
<evidence type="ECO:0000256" key="1">
    <source>
        <dbReference type="SAM" id="SignalP"/>
    </source>
</evidence>
<organism evidence="2 3">
    <name type="scientific">Caulobacter rhizosphaerae</name>
    <dbReference type="NCBI Taxonomy" id="2010972"/>
    <lineage>
        <taxon>Bacteria</taxon>
        <taxon>Pseudomonadati</taxon>
        <taxon>Pseudomonadota</taxon>
        <taxon>Alphaproteobacteria</taxon>
        <taxon>Caulobacterales</taxon>
        <taxon>Caulobacteraceae</taxon>
        <taxon>Caulobacter</taxon>
    </lineage>
</organism>
<dbReference type="PROSITE" id="PS51257">
    <property type="entry name" value="PROKAR_LIPOPROTEIN"/>
    <property type="match status" value="1"/>
</dbReference>
<dbReference type="RefSeq" id="WP_310028158.1">
    <property type="nucleotide sequence ID" value="NZ_JAVDRL010000001.1"/>
</dbReference>
<keyword evidence="1" id="KW-0732">Signal</keyword>